<dbReference type="RefSeq" id="WP_156035513.1">
    <property type="nucleotide sequence ID" value="NZ_BMNZ01000014.1"/>
</dbReference>
<keyword evidence="3" id="KW-1185">Reference proteome</keyword>
<evidence type="ECO:0000313" key="3">
    <source>
        <dbReference type="Proteomes" id="UP000623461"/>
    </source>
</evidence>
<proteinExistence type="predicted"/>
<feature type="chain" id="PRO_5046455086" evidence="1">
    <location>
        <begin position="28"/>
        <end position="162"/>
    </location>
</feature>
<evidence type="ECO:0000313" key="2">
    <source>
        <dbReference type="EMBL" id="GGN10151.1"/>
    </source>
</evidence>
<dbReference type="EMBL" id="BMNZ01000014">
    <property type="protein sequence ID" value="GGN10151.1"/>
    <property type="molecule type" value="Genomic_DNA"/>
</dbReference>
<accession>A0ABQ2IJP3</accession>
<name>A0ABQ2IJP3_9MICO</name>
<sequence length="162" mass="16624">MKHSIRAVSIAVVSAAAIGLSPMAAQATTTTISGNAGLGTTLYSTVRSNTYAYNKVSISNFSQAGGYGGCTELFLRDRTLNREIAGTGCIDGRTGTIYFKMLANGSTAIPKGSFSLDMYMSGACGGTCSTVSWKATLTYNVQSASPATCVASAQDPAESPVC</sequence>
<keyword evidence="1" id="KW-0732">Signal</keyword>
<feature type="signal peptide" evidence="1">
    <location>
        <begin position="1"/>
        <end position="27"/>
    </location>
</feature>
<comment type="caution">
    <text evidence="2">The sequence shown here is derived from an EMBL/GenBank/DDBJ whole genome shotgun (WGS) entry which is preliminary data.</text>
</comment>
<evidence type="ECO:0000256" key="1">
    <source>
        <dbReference type="SAM" id="SignalP"/>
    </source>
</evidence>
<protein>
    <submittedName>
        <fullName evidence="2">Uncharacterized protein</fullName>
    </submittedName>
</protein>
<dbReference type="Proteomes" id="UP000623461">
    <property type="component" value="Unassembled WGS sequence"/>
</dbReference>
<reference evidence="3" key="1">
    <citation type="journal article" date="2019" name="Int. J. Syst. Evol. Microbiol.">
        <title>The Global Catalogue of Microorganisms (GCM) 10K type strain sequencing project: providing services to taxonomists for standard genome sequencing and annotation.</title>
        <authorList>
            <consortium name="The Broad Institute Genomics Platform"/>
            <consortium name="The Broad Institute Genome Sequencing Center for Infectious Disease"/>
            <person name="Wu L."/>
            <person name="Ma J."/>
        </authorList>
    </citation>
    <scope>NUCLEOTIDE SEQUENCE [LARGE SCALE GENOMIC DNA]</scope>
    <source>
        <strain evidence="3">JCM 1365</strain>
    </source>
</reference>
<gene>
    <name evidence="2" type="ORF">GCM10009721_42690</name>
</gene>
<organism evidence="2 3">
    <name type="scientific">Terrabacter tumescens</name>
    <dbReference type="NCBI Taxonomy" id="60443"/>
    <lineage>
        <taxon>Bacteria</taxon>
        <taxon>Bacillati</taxon>
        <taxon>Actinomycetota</taxon>
        <taxon>Actinomycetes</taxon>
        <taxon>Micrococcales</taxon>
        <taxon>Intrasporangiaceae</taxon>
        <taxon>Terrabacter</taxon>
    </lineage>
</organism>